<keyword evidence="7" id="KW-1185">Reference proteome</keyword>
<dbReference type="GO" id="GO:0003723">
    <property type="term" value="F:RNA binding"/>
    <property type="evidence" value="ECO:0007669"/>
    <property type="project" value="UniProtKB-UniRule"/>
</dbReference>
<feature type="region of interest" description="Disordered" evidence="4">
    <location>
        <begin position="471"/>
        <end position="505"/>
    </location>
</feature>
<evidence type="ECO:0000313" key="6">
    <source>
        <dbReference type="EMBL" id="KAF7716779.1"/>
    </source>
</evidence>
<feature type="domain" description="RRM" evidence="5">
    <location>
        <begin position="278"/>
        <end position="362"/>
    </location>
</feature>
<gene>
    <name evidence="6" type="ORF">PECM_005133</name>
</gene>
<comment type="caution">
    <text evidence="6">The sequence shown here is derived from an EMBL/GenBank/DDBJ whole genome shotgun (WGS) entry which is preliminary data.</text>
</comment>
<feature type="region of interest" description="Disordered" evidence="4">
    <location>
        <begin position="162"/>
        <end position="193"/>
    </location>
</feature>
<feature type="region of interest" description="Disordered" evidence="4">
    <location>
        <begin position="1"/>
        <end position="100"/>
    </location>
</feature>
<dbReference type="EMBL" id="WIWV01000035">
    <property type="protein sequence ID" value="KAF7716779.1"/>
    <property type="molecule type" value="Genomic_DNA"/>
</dbReference>
<dbReference type="InterPro" id="IPR000504">
    <property type="entry name" value="RRM_dom"/>
</dbReference>
<dbReference type="Gene3D" id="3.30.70.330">
    <property type="match status" value="2"/>
</dbReference>
<organism evidence="6 7">
    <name type="scientific">Penicillium ucsense</name>
    <dbReference type="NCBI Taxonomy" id="2839758"/>
    <lineage>
        <taxon>Eukaryota</taxon>
        <taxon>Fungi</taxon>
        <taxon>Dikarya</taxon>
        <taxon>Ascomycota</taxon>
        <taxon>Pezizomycotina</taxon>
        <taxon>Eurotiomycetes</taxon>
        <taxon>Eurotiomycetidae</taxon>
        <taxon>Eurotiales</taxon>
        <taxon>Aspergillaceae</taxon>
        <taxon>Penicillium</taxon>
    </lineage>
</organism>
<dbReference type="PANTHER" id="PTHR24012">
    <property type="entry name" value="RNA BINDING PROTEIN"/>
    <property type="match status" value="1"/>
</dbReference>
<keyword evidence="1" id="KW-0677">Repeat</keyword>
<protein>
    <recommendedName>
        <fullName evidence="5">RRM domain-containing protein</fullName>
    </recommendedName>
</protein>
<accession>A0A8J8W4K8</accession>
<feature type="compositionally biased region" description="Low complexity" evidence="4">
    <location>
        <begin position="40"/>
        <end position="60"/>
    </location>
</feature>
<dbReference type="SMART" id="SM00360">
    <property type="entry name" value="RRM"/>
    <property type="match status" value="2"/>
</dbReference>
<name>A0A8J8W4K8_9EURO</name>
<sequence>MREQNNEMFNSPGANRGTNPMAPPFPWAAPQAPSGSTPTQGPGHPAAGPSAAQASAAPAGVPQTPGNFGHGPNHFYQPTPIGNNPGAGFHGRRPAPGHATAFTDPFYQAPTNTGPVPQYLPHNHLSGVNHASVAPPIRPMSGCPCPHLPACPYHRGGWGNVNPQGPNGPPPRGASGPANGSTAWNSHNWDLANNGYNNTPNRMGSSGNDTGFPNRFTQSASLTPGPVQLMLTPNGYTPRNLEVLTSEAPAIPRAVPTVWHTQTEPTLPKCLENREGIKNVYIRGFHPDTTDQMIYDYAKRFGAIERCKAIVDLETGTCKGFGFVEFETQIACENAIRAFHYLGYQASFAQRSRNARLKDLEDKSSTNIYCTNIPVDWTEADLRRHFAPYRVVSEKISRDELTGVSKEVGFARFESREIAEQVLEEFHNVTVPSDDVRLLLRFADTKAQKMLKQSSLQRRVPRTGQYNVPVRLGQFPWTPSPDTRATTRHGTRVSPETEKSAEITPESQESVIIYTGDSAPGHWSPDTSDSSRVTYATPRKLPPSFHRLTQSDVPQEASMLFSPPRVHRRSATETTVSSKTVRVESPSL</sequence>
<evidence type="ECO:0000256" key="3">
    <source>
        <dbReference type="PROSITE-ProRule" id="PRU00176"/>
    </source>
</evidence>
<dbReference type="AlphaFoldDB" id="A0A8J8W4K8"/>
<dbReference type="OrthoDB" id="271725at2759"/>
<proteinExistence type="predicted"/>
<evidence type="ECO:0000256" key="2">
    <source>
        <dbReference type="ARBA" id="ARBA00022884"/>
    </source>
</evidence>
<evidence type="ECO:0000256" key="1">
    <source>
        <dbReference type="ARBA" id="ARBA00022737"/>
    </source>
</evidence>
<dbReference type="SUPFAM" id="SSF54928">
    <property type="entry name" value="RNA-binding domain, RBD"/>
    <property type="match status" value="2"/>
</dbReference>
<feature type="compositionally biased region" description="Polar residues" evidence="4">
    <location>
        <begin position="178"/>
        <end position="188"/>
    </location>
</feature>
<evidence type="ECO:0000313" key="7">
    <source>
        <dbReference type="Proteomes" id="UP000631181"/>
    </source>
</evidence>
<evidence type="ECO:0000259" key="5">
    <source>
        <dbReference type="PROSITE" id="PS50102"/>
    </source>
</evidence>
<feature type="compositionally biased region" description="Polar residues" evidence="4">
    <location>
        <begin position="525"/>
        <end position="534"/>
    </location>
</feature>
<feature type="compositionally biased region" description="Polar residues" evidence="4">
    <location>
        <begin position="1"/>
        <end position="18"/>
    </location>
</feature>
<dbReference type="InterPro" id="IPR035979">
    <property type="entry name" value="RBD_domain_sf"/>
</dbReference>
<dbReference type="InterPro" id="IPR012677">
    <property type="entry name" value="Nucleotide-bd_a/b_plait_sf"/>
</dbReference>
<feature type="domain" description="RRM" evidence="5">
    <location>
        <begin position="366"/>
        <end position="445"/>
    </location>
</feature>
<dbReference type="Pfam" id="PF00076">
    <property type="entry name" value="RRM_1"/>
    <property type="match status" value="2"/>
</dbReference>
<dbReference type="Proteomes" id="UP000631181">
    <property type="component" value="Unassembled WGS sequence"/>
</dbReference>
<reference evidence="6" key="1">
    <citation type="journal article" date="2020" name="Front. Microbiol.">
        <title>Gene regulatory networks of Penicillium echinulatum 2HH and Penicillium oxalicum 114-2 inferred by a computational biology approach.</title>
        <authorList>
            <person name="Lenz A.R."/>
            <person name="Galan-Vasquez E."/>
            <person name="Balbinot E."/>
            <person name="De Abreu F.P."/>
            <person name="De Oliveira N.S."/>
            <person name="Da Rosa L.O."/>
            <person name="De Avila E Silva S."/>
            <person name="Camassola M."/>
            <person name="Dillon A.J.P."/>
            <person name="Perez-Rueda E."/>
        </authorList>
    </citation>
    <scope>NUCLEOTIDE SEQUENCE</scope>
    <source>
        <strain evidence="6">S1M29</strain>
    </source>
</reference>
<feature type="compositionally biased region" description="Polar residues" evidence="4">
    <location>
        <begin position="572"/>
        <end position="588"/>
    </location>
</feature>
<keyword evidence="2 3" id="KW-0694">RNA-binding</keyword>
<evidence type="ECO:0000256" key="4">
    <source>
        <dbReference type="SAM" id="MobiDB-lite"/>
    </source>
</evidence>
<feature type="region of interest" description="Disordered" evidence="4">
    <location>
        <begin position="518"/>
        <end position="588"/>
    </location>
</feature>
<dbReference type="PROSITE" id="PS50102">
    <property type="entry name" value="RRM"/>
    <property type="match status" value="2"/>
</dbReference>